<protein>
    <recommendedName>
        <fullName evidence="1">Integrase zinc-binding domain-containing protein</fullName>
    </recommendedName>
</protein>
<dbReference type="Gene3D" id="3.30.70.270">
    <property type="match status" value="1"/>
</dbReference>
<dbReference type="Gene3D" id="2.40.70.10">
    <property type="entry name" value="Acid Proteases"/>
    <property type="match status" value="1"/>
</dbReference>
<dbReference type="InterPro" id="IPR005312">
    <property type="entry name" value="DUF1759"/>
</dbReference>
<dbReference type="InterPro" id="IPR041588">
    <property type="entry name" value="Integrase_H2C2"/>
</dbReference>
<dbReference type="PANTHER" id="PTHR47331:SF5">
    <property type="entry name" value="RIBONUCLEASE H"/>
    <property type="match status" value="1"/>
</dbReference>
<dbReference type="GO" id="GO:0006508">
    <property type="term" value="P:proteolysis"/>
    <property type="evidence" value="ECO:0007669"/>
    <property type="project" value="InterPro"/>
</dbReference>
<reference evidence="2" key="2">
    <citation type="submission" date="2022-10" db="EMBL/GenBank/DDBJ databases">
        <authorList>
            <consortium name="ENA_rothamsted_submissions"/>
            <consortium name="culmorum"/>
            <person name="King R."/>
        </authorList>
    </citation>
    <scope>NUCLEOTIDE SEQUENCE</scope>
</reference>
<name>A0A9P0J6T5_APHGO</name>
<dbReference type="PROSITE" id="PS00141">
    <property type="entry name" value="ASP_PROTEASE"/>
    <property type="match status" value="1"/>
</dbReference>
<dbReference type="Gene3D" id="3.10.10.10">
    <property type="entry name" value="HIV Type 1 Reverse Transcriptase, subunit A, domain 1"/>
    <property type="match status" value="1"/>
</dbReference>
<dbReference type="InterPro" id="IPR043128">
    <property type="entry name" value="Rev_trsase/Diguanyl_cyclase"/>
</dbReference>
<organism evidence="2 3">
    <name type="scientific">Aphis gossypii</name>
    <name type="common">Cotton aphid</name>
    <dbReference type="NCBI Taxonomy" id="80765"/>
    <lineage>
        <taxon>Eukaryota</taxon>
        <taxon>Metazoa</taxon>
        <taxon>Ecdysozoa</taxon>
        <taxon>Arthropoda</taxon>
        <taxon>Hexapoda</taxon>
        <taxon>Insecta</taxon>
        <taxon>Pterygota</taxon>
        <taxon>Neoptera</taxon>
        <taxon>Paraneoptera</taxon>
        <taxon>Hemiptera</taxon>
        <taxon>Sternorrhyncha</taxon>
        <taxon>Aphidomorpha</taxon>
        <taxon>Aphidoidea</taxon>
        <taxon>Aphididae</taxon>
        <taxon>Aphidini</taxon>
        <taxon>Aphis</taxon>
        <taxon>Aphis</taxon>
    </lineage>
</organism>
<dbReference type="InterPro" id="IPR001969">
    <property type="entry name" value="Aspartic_peptidase_AS"/>
</dbReference>
<dbReference type="InterPro" id="IPR008042">
    <property type="entry name" value="Retrotrans_Pao"/>
</dbReference>
<feature type="domain" description="Integrase zinc-binding" evidence="1">
    <location>
        <begin position="1235"/>
        <end position="1286"/>
    </location>
</feature>
<sequence length="1356" mass="152430">MFTSLVHENRSITDIERFHYLVSCLSGSALNIVKSVPLTSDNYVIAWCALRDRYDNKRLLATAHCDKLFSFERLQRESVSSLSSFVNTFRENVAALKALGVVDLSGFLLFYIGARVIDPDTRRLFEASVPQESIPKLDELLDFAANRCKILENVGANTGTLSVGNSSSRKGKGGQTSVKTSLSTTATAKNKCAFCDRDHPLFRCLMFKRKSVAERREFVIKKELCFVCLRPDHEANSCKSAYLCKTCEGRHSVLLHLDSKHKGSGKTSTPNAMAISKPIESTTDQNCTATNFSGAVKSDVSVVLATAIVRIRDQSGELVPVRALLDTGSQISAITNQCAIQLGLPRHKGRVEVSGLAQQPVRTVKGSTNCSFIPLLYDAPQISATNIVILPKITALMPNQKLPISIRERYGHLPLADPDFDVPGSVDMLIGGDLYPFILQSRSDIVHSPGLPSALNTQFGWVIVGAIEGSREYSTASSLVVHAASDNQNIGELLQRFWEVEELDTNHSPSTEDEACERHFQETVSRDCNGRFHVALPFKSIISSSMDKGNTKHDAHSLGLGSSRALALNRLYNLERRLSKDEELYNAYRDFMDEYIALGHMKLAERTGEYFIPHHAVVKRKENDIKIRVVFDASAPSSSGRSLNDCLATGSKLQTDIGDILLRCRFYKYIFIADIVKMYRQIFVRKEDRVYQHILWRRSPHEQVQEYELCTVTYGINSAPFLAIRCLLQLEQDNGPEFPLARQFLRSYTYVDDIIAGADTREGILKVQCLVVGLLQKDCFQFSKWASNCPEVLEGIAKEDCASNPYYEPHSGLAIKILGLYWDPYGDTFGYRSNITEMQPTKRSVLSVLARLYDPIGTLGPMVFWAKCLMQELWRQGLNWDTPISNEISSKWNMFIEELTSLAHLKLLRHISIGKCIKAQLVGFADASQRGYAATVFLRVTDNQGIINVYFIACKSKVAPLKTSKIDKSLTIPRLELCAALLLARLLSHKMSLLKELVSVQSIKAFSDSTIVLSWLKAEPKDFKIFVTNRVNKIKELLPQCEWNHVKTTENAADPASRGLLPSQLVASALHLNGPEFLRQPEEQWPSQTLTRLPSEQLPDYKQAVKCVLHILKCKESEEIFRRFSSLTRMQRTLAYVWRLIDRCKRRPVSRGPLTQIELNRTLLNIIKLTQNFYWEDLRKQLENTSASITPNSLAQLSPYLDKEGLIRVGGRLRFSLLTEEAKHPVLLPKAAHVTQLIIIHYHMSLLHAGPKLVMAMIQRKYWIVSGRAAIRKIIHTCVRCVRHRSACPQPVMADLPPVRVQPHRPFAFAGMDYGGPFIVKESRRRGAKTNKAYLALFVCLSVKAVHLQVVKLPVS</sequence>
<dbReference type="InterPro" id="IPR021109">
    <property type="entry name" value="Peptidase_aspartic_dom_sf"/>
</dbReference>
<accession>A0A9P0J6T5</accession>
<dbReference type="PANTHER" id="PTHR47331">
    <property type="entry name" value="PHD-TYPE DOMAIN-CONTAINING PROTEIN"/>
    <property type="match status" value="1"/>
</dbReference>
<dbReference type="Pfam" id="PF05380">
    <property type="entry name" value="Peptidase_A17"/>
    <property type="match status" value="1"/>
</dbReference>
<dbReference type="SUPFAM" id="SSF56672">
    <property type="entry name" value="DNA/RNA polymerases"/>
    <property type="match status" value="1"/>
</dbReference>
<dbReference type="Pfam" id="PF03564">
    <property type="entry name" value="DUF1759"/>
    <property type="match status" value="1"/>
</dbReference>
<gene>
    <name evidence="2" type="ORF">APHIGO_LOCUS6895</name>
</gene>
<dbReference type="GO" id="GO:0071897">
    <property type="term" value="P:DNA biosynthetic process"/>
    <property type="evidence" value="ECO:0007669"/>
    <property type="project" value="UniProtKB-ARBA"/>
</dbReference>
<dbReference type="Pfam" id="PF17921">
    <property type="entry name" value="Integrase_H2C2"/>
    <property type="match status" value="1"/>
</dbReference>
<evidence type="ECO:0000259" key="1">
    <source>
        <dbReference type="Pfam" id="PF17921"/>
    </source>
</evidence>
<dbReference type="Proteomes" id="UP001154329">
    <property type="component" value="Chromosome 2"/>
</dbReference>
<dbReference type="GO" id="GO:0004190">
    <property type="term" value="F:aspartic-type endopeptidase activity"/>
    <property type="evidence" value="ECO:0007669"/>
    <property type="project" value="InterPro"/>
</dbReference>
<evidence type="ECO:0000313" key="3">
    <source>
        <dbReference type="Proteomes" id="UP001154329"/>
    </source>
</evidence>
<evidence type="ECO:0000313" key="2">
    <source>
        <dbReference type="EMBL" id="CAH1725898.1"/>
    </source>
</evidence>
<dbReference type="Pfam" id="PF13650">
    <property type="entry name" value="Asp_protease_2"/>
    <property type="match status" value="1"/>
</dbReference>
<keyword evidence="3" id="KW-1185">Reference proteome</keyword>
<proteinExistence type="predicted"/>
<dbReference type="InterPro" id="IPR043502">
    <property type="entry name" value="DNA/RNA_pol_sf"/>
</dbReference>
<reference evidence="2" key="1">
    <citation type="submission" date="2022-02" db="EMBL/GenBank/DDBJ databases">
        <authorList>
            <person name="King R."/>
        </authorList>
    </citation>
    <scope>NUCLEOTIDE SEQUENCE</scope>
</reference>
<dbReference type="EMBL" id="OU899035">
    <property type="protein sequence ID" value="CAH1725898.1"/>
    <property type="molecule type" value="Genomic_DNA"/>
</dbReference>